<dbReference type="OrthoDB" id="5835829at2759"/>
<feature type="chain" id="PRO_5002795993" evidence="5">
    <location>
        <begin position="24"/>
        <end position="530"/>
    </location>
</feature>
<dbReference type="EMBL" id="CH954181">
    <property type="protein sequence ID" value="EDV49313.1"/>
    <property type="molecule type" value="Genomic_DNA"/>
</dbReference>
<dbReference type="CDD" id="cd03784">
    <property type="entry name" value="GT1_Gtf-like"/>
    <property type="match status" value="1"/>
</dbReference>
<comment type="similarity">
    <text evidence="1">Belongs to the UDP-glycosyltransferase family.</text>
</comment>
<keyword evidence="3" id="KW-0808">Transferase</keyword>
<evidence type="ECO:0000256" key="2">
    <source>
        <dbReference type="ARBA" id="ARBA00022676"/>
    </source>
</evidence>
<dbReference type="PROSITE" id="PS51257">
    <property type="entry name" value="PROKAR_LIPOPROTEIN"/>
    <property type="match status" value="1"/>
</dbReference>
<accession>B3P468</accession>
<dbReference type="eggNOG" id="KOG1192">
    <property type="taxonomic scope" value="Eukaryota"/>
</dbReference>
<keyword evidence="2" id="KW-0328">Glycosyltransferase</keyword>
<evidence type="ECO:0000256" key="4">
    <source>
        <dbReference type="SAM" id="Phobius"/>
    </source>
</evidence>
<dbReference type="Proteomes" id="UP000008711">
    <property type="component" value="Unassembled WGS sequence"/>
</dbReference>
<feature type="signal peptide" evidence="5">
    <location>
        <begin position="1"/>
        <end position="23"/>
    </location>
</feature>
<dbReference type="AlphaFoldDB" id="B3P468"/>
<keyword evidence="7" id="KW-1185">Reference proteome</keyword>
<evidence type="ECO:0000313" key="7">
    <source>
        <dbReference type="Proteomes" id="UP000008711"/>
    </source>
</evidence>
<dbReference type="InterPro" id="IPR002213">
    <property type="entry name" value="UDP_glucos_trans"/>
</dbReference>
<name>B3P468_DROER</name>
<dbReference type="FunFam" id="3.40.50.2000:FF:000050">
    <property type="entry name" value="UDP-glucuronosyltransferase"/>
    <property type="match status" value="1"/>
</dbReference>
<organism evidence="6 7">
    <name type="scientific">Drosophila erecta</name>
    <name type="common">Fruit fly</name>
    <dbReference type="NCBI Taxonomy" id="7220"/>
    <lineage>
        <taxon>Eukaryota</taxon>
        <taxon>Metazoa</taxon>
        <taxon>Ecdysozoa</taxon>
        <taxon>Arthropoda</taxon>
        <taxon>Hexapoda</taxon>
        <taxon>Insecta</taxon>
        <taxon>Pterygota</taxon>
        <taxon>Neoptera</taxon>
        <taxon>Endopterygota</taxon>
        <taxon>Diptera</taxon>
        <taxon>Brachycera</taxon>
        <taxon>Muscomorpha</taxon>
        <taxon>Ephydroidea</taxon>
        <taxon>Drosophilidae</taxon>
        <taxon>Drosophila</taxon>
        <taxon>Sophophora</taxon>
    </lineage>
</organism>
<evidence type="ECO:0000313" key="6">
    <source>
        <dbReference type="EMBL" id="EDV49313.1"/>
    </source>
</evidence>
<gene>
    <name evidence="6" type="primary">Dere\GG19225</name>
    <name evidence="6" type="ORF">Dere_GG19225</name>
</gene>
<dbReference type="PANTHER" id="PTHR48043:SF159">
    <property type="entry name" value="EG:EG0003.4 PROTEIN-RELATED"/>
    <property type="match status" value="1"/>
</dbReference>
<dbReference type="Pfam" id="PF00201">
    <property type="entry name" value="UDPGT"/>
    <property type="match status" value="1"/>
</dbReference>
<reference evidence="6 7" key="2">
    <citation type="journal article" date="2008" name="Bioinformatics">
        <title>Assembly reconciliation.</title>
        <authorList>
            <person name="Zimin A.V."/>
            <person name="Smith D.R."/>
            <person name="Sutton G."/>
            <person name="Yorke J.A."/>
        </authorList>
    </citation>
    <scope>NUCLEOTIDE SEQUENCE [LARGE SCALE GENOMIC DNA]</scope>
    <source>
        <strain evidence="6 7">TSC#14021-0224.01</strain>
    </source>
</reference>
<keyword evidence="5" id="KW-0732">Signal</keyword>
<evidence type="ECO:0000256" key="3">
    <source>
        <dbReference type="ARBA" id="ARBA00022679"/>
    </source>
</evidence>
<feature type="transmembrane region" description="Helical" evidence="4">
    <location>
        <begin position="494"/>
        <end position="513"/>
    </location>
</feature>
<dbReference type="HOGENOM" id="CLU_012949_0_0_1"/>
<dbReference type="PhylomeDB" id="B3P468"/>
<dbReference type="OMA" id="DTHEPNF"/>
<dbReference type="KEGG" id="der:6553711"/>
<evidence type="ECO:0000256" key="5">
    <source>
        <dbReference type="SAM" id="SignalP"/>
    </source>
</evidence>
<keyword evidence="4" id="KW-1133">Transmembrane helix</keyword>
<proteinExistence type="inferred from homology"/>
<dbReference type="FunFam" id="3.40.50.2000:FF:000305">
    <property type="entry name" value="RE03785p"/>
    <property type="match status" value="1"/>
</dbReference>
<sequence>MVHKSGLYLLMATAICALGGCHGANILGVFPSLSPSHLIIQMSTAKVLAEKGHNVTVITVLKPVVNHKNIKVITVPLTKEEAQQMSDIIGAMSKSDNSNMILSMLRMTSQMDFMFDKMAGALKDDRVRDLYLNRDNKFDVVLSGYFMNDYQLGFAKKVNAPVIVVATMPPNQLLNPLIGNPLEVAYVPSISDSVEKGKGMTFRQRLAGYSSSLFFGIFNVLTERRSKRLYKELFGDDPTMPDYSELLKNTSLIFFASHAPSEGPIRPNVPAAIEIGGIQVKDTPHPLPQNMAAFLGNATDGGILLSLGSNVKGSHINPDTVVKMFNVLSKLKQRVIWKWEDLEKTPGKSDNILYSKWLPQDDILAHPNIKLFINHAGKGGITEAQYHGKPMLSLPVFGDQPGNADVMVKQGFGLTLSLLSLEEQPFQEAILEILSNPQYSEKVASFSSLYRDRPMTARESVVYWTEYVIRHHGAAHLQSPVVHMSFIAANNIDIYALIAVLLLILVLLLKLLLQFTYRKFVSKTKKEKKH</sequence>
<keyword evidence="4" id="KW-0472">Membrane</keyword>
<dbReference type="GO" id="GO:0008194">
    <property type="term" value="F:UDP-glycosyltransferase activity"/>
    <property type="evidence" value="ECO:0007669"/>
    <property type="project" value="InterPro"/>
</dbReference>
<reference evidence="6 7" key="1">
    <citation type="journal article" date="2007" name="Nature">
        <title>Evolution of genes and genomes on the Drosophila phylogeny.</title>
        <authorList>
            <consortium name="Drosophila 12 Genomes Consortium"/>
            <person name="Clark A.G."/>
            <person name="Eisen M.B."/>
            <person name="Smith D.R."/>
            <person name="Bergman C.M."/>
            <person name="Oliver B."/>
            <person name="Markow T.A."/>
            <person name="Kaufman T.C."/>
            <person name="Kellis M."/>
            <person name="Gelbart W."/>
            <person name="Iyer V.N."/>
            <person name="Pollard D.A."/>
            <person name="Sackton T.B."/>
            <person name="Larracuente A.M."/>
            <person name="Singh N.D."/>
            <person name="Abad J.P."/>
            <person name="Abt D.N."/>
            <person name="Adryan B."/>
            <person name="Aguade M."/>
            <person name="Akashi H."/>
            <person name="Anderson W.W."/>
            <person name="Aquadro C.F."/>
            <person name="Ardell D.H."/>
            <person name="Arguello R."/>
            <person name="Artieri C.G."/>
            <person name="Barbash D.A."/>
            <person name="Barker D."/>
            <person name="Barsanti P."/>
            <person name="Batterham P."/>
            <person name="Batzoglou S."/>
            <person name="Begun D."/>
            <person name="Bhutkar A."/>
            <person name="Blanco E."/>
            <person name="Bosak S.A."/>
            <person name="Bradley R.K."/>
            <person name="Brand A.D."/>
            <person name="Brent M.R."/>
            <person name="Brooks A.N."/>
            <person name="Brown R.H."/>
            <person name="Butlin R.K."/>
            <person name="Caggese C."/>
            <person name="Calvi B.R."/>
            <person name="Bernardo de Carvalho A."/>
            <person name="Caspi A."/>
            <person name="Castrezana S."/>
            <person name="Celniker S.E."/>
            <person name="Chang J.L."/>
            <person name="Chapple C."/>
            <person name="Chatterji S."/>
            <person name="Chinwalla A."/>
            <person name="Civetta A."/>
            <person name="Clifton S.W."/>
            <person name="Comeron J.M."/>
            <person name="Costello J.C."/>
            <person name="Coyne J.A."/>
            <person name="Daub J."/>
            <person name="David R.G."/>
            <person name="Delcher A.L."/>
            <person name="Delehaunty K."/>
            <person name="Do C.B."/>
            <person name="Ebling H."/>
            <person name="Edwards K."/>
            <person name="Eickbush T."/>
            <person name="Evans J.D."/>
            <person name="Filipski A."/>
            <person name="Findeiss S."/>
            <person name="Freyhult E."/>
            <person name="Fulton L."/>
            <person name="Fulton R."/>
            <person name="Garcia A.C."/>
            <person name="Gardiner A."/>
            <person name="Garfield D.A."/>
            <person name="Garvin B.E."/>
            <person name="Gibson G."/>
            <person name="Gilbert D."/>
            <person name="Gnerre S."/>
            <person name="Godfrey J."/>
            <person name="Good R."/>
            <person name="Gotea V."/>
            <person name="Gravely B."/>
            <person name="Greenberg A.J."/>
            <person name="Griffiths-Jones S."/>
            <person name="Gross S."/>
            <person name="Guigo R."/>
            <person name="Gustafson E.A."/>
            <person name="Haerty W."/>
            <person name="Hahn M.W."/>
            <person name="Halligan D.L."/>
            <person name="Halpern A.L."/>
            <person name="Halter G.M."/>
            <person name="Han M.V."/>
            <person name="Heger A."/>
            <person name="Hillier L."/>
            <person name="Hinrichs A.S."/>
            <person name="Holmes I."/>
            <person name="Hoskins R.A."/>
            <person name="Hubisz M.J."/>
            <person name="Hultmark D."/>
            <person name="Huntley M.A."/>
            <person name="Jaffe D.B."/>
            <person name="Jagadeeshan S."/>
            <person name="Jeck W.R."/>
            <person name="Johnson J."/>
            <person name="Jones C.D."/>
            <person name="Jordan W.C."/>
            <person name="Karpen G.H."/>
            <person name="Kataoka E."/>
            <person name="Keightley P.D."/>
            <person name="Kheradpour P."/>
            <person name="Kirkness E.F."/>
            <person name="Koerich L.B."/>
            <person name="Kristiansen K."/>
            <person name="Kudrna D."/>
            <person name="Kulathinal R.J."/>
            <person name="Kumar S."/>
            <person name="Kwok R."/>
            <person name="Lander E."/>
            <person name="Langley C.H."/>
            <person name="Lapoint R."/>
            <person name="Lazzaro B.P."/>
            <person name="Lee S.J."/>
            <person name="Levesque L."/>
            <person name="Li R."/>
            <person name="Lin C.F."/>
            <person name="Lin M.F."/>
            <person name="Lindblad-Toh K."/>
            <person name="Llopart A."/>
            <person name="Long M."/>
            <person name="Low L."/>
            <person name="Lozovsky E."/>
            <person name="Lu J."/>
            <person name="Luo M."/>
            <person name="Machado C.A."/>
            <person name="Makalowski W."/>
            <person name="Marzo M."/>
            <person name="Matsuda M."/>
            <person name="Matzkin L."/>
            <person name="McAllister B."/>
            <person name="McBride C.S."/>
            <person name="McKernan B."/>
            <person name="McKernan K."/>
            <person name="Mendez-Lago M."/>
            <person name="Minx P."/>
            <person name="Mollenhauer M.U."/>
            <person name="Montooth K."/>
            <person name="Mount S.M."/>
            <person name="Mu X."/>
            <person name="Myers E."/>
            <person name="Negre B."/>
            <person name="Newfeld S."/>
            <person name="Nielsen R."/>
            <person name="Noor M.A."/>
            <person name="O'Grady P."/>
            <person name="Pachter L."/>
            <person name="Papaceit M."/>
            <person name="Parisi M.J."/>
            <person name="Parisi M."/>
            <person name="Parts L."/>
            <person name="Pedersen J.S."/>
            <person name="Pesole G."/>
            <person name="Phillippy A.M."/>
            <person name="Ponting C.P."/>
            <person name="Pop M."/>
            <person name="Porcelli D."/>
            <person name="Powell J.R."/>
            <person name="Prohaska S."/>
            <person name="Pruitt K."/>
            <person name="Puig M."/>
            <person name="Quesneville H."/>
            <person name="Ram K.R."/>
            <person name="Rand D."/>
            <person name="Rasmussen M.D."/>
            <person name="Reed L.K."/>
            <person name="Reenan R."/>
            <person name="Reily A."/>
            <person name="Remington K.A."/>
            <person name="Rieger T.T."/>
            <person name="Ritchie M.G."/>
            <person name="Robin C."/>
            <person name="Rogers Y.H."/>
            <person name="Rohde C."/>
            <person name="Rozas J."/>
            <person name="Rubenfield M.J."/>
            <person name="Ruiz A."/>
            <person name="Russo S."/>
            <person name="Salzberg S.L."/>
            <person name="Sanchez-Gracia A."/>
            <person name="Saranga D.J."/>
            <person name="Sato H."/>
            <person name="Schaeffer S.W."/>
            <person name="Schatz M.C."/>
            <person name="Schlenke T."/>
            <person name="Schwartz R."/>
            <person name="Segarra C."/>
            <person name="Singh R.S."/>
            <person name="Sirot L."/>
            <person name="Sirota M."/>
            <person name="Sisneros N.B."/>
            <person name="Smith C.D."/>
            <person name="Smith T.F."/>
            <person name="Spieth J."/>
            <person name="Stage D.E."/>
            <person name="Stark A."/>
            <person name="Stephan W."/>
            <person name="Strausberg R.L."/>
            <person name="Strempel S."/>
            <person name="Sturgill D."/>
            <person name="Sutton G."/>
            <person name="Sutton G.G."/>
            <person name="Tao W."/>
            <person name="Teichmann S."/>
            <person name="Tobari Y.N."/>
            <person name="Tomimura Y."/>
            <person name="Tsolas J.M."/>
            <person name="Valente V.L."/>
            <person name="Venter E."/>
            <person name="Venter J.C."/>
            <person name="Vicario S."/>
            <person name="Vieira F.G."/>
            <person name="Vilella A.J."/>
            <person name="Villasante A."/>
            <person name="Walenz B."/>
            <person name="Wang J."/>
            <person name="Wasserman M."/>
            <person name="Watts T."/>
            <person name="Wilson D."/>
            <person name="Wilson R.K."/>
            <person name="Wing R.A."/>
            <person name="Wolfner M.F."/>
            <person name="Wong A."/>
            <person name="Wong G.K."/>
            <person name="Wu C.I."/>
            <person name="Wu G."/>
            <person name="Yamamoto D."/>
            <person name="Yang H.P."/>
            <person name="Yang S.P."/>
            <person name="Yorke J.A."/>
            <person name="Yoshida K."/>
            <person name="Zdobnov E."/>
            <person name="Zhang P."/>
            <person name="Zhang Y."/>
            <person name="Zimin A.V."/>
            <person name="Baldwin J."/>
            <person name="Abdouelleil A."/>
            <person name="Abdulkadir J."/>
            <person name="Abebe A."/>
            <person name="Abera B."/>
            <person name="Abreu J."/>
            <person name="Acer S.C."/>
            <person name="Aftuck L."/>
            <person name="Alexander A."/>
            <person name="An P."/>
            <person name="Anderson E."/>
            <person name="Anderson S."/>
            <person name="Arachi H."/>
            <person name="Azer M."/>
            <person name="Bachantsang P."/>
            <person name="Barry A."/>
            <person name="Bayul T."/>
            <person name="Berlin A."/>
            <person name="Bessette D."/>
            <person name="Bloom T."/>
            <person name="Blye J."/>
            <person name="Boguslavskiy L."/>
            <person name="Bonnet C."/>
            <person name="Boukhgalter B."/>
            <person name="Bourzgui I."/>
            <person name="Brown A."/>
            <person name="Cahill P."/>
            <person name="Channer S."/>
            <person name="Cheshatsang Y."/>
            <person name="Chuda L."/>
            <person name="Citroen M."/>
            <person name="Collymore A."/>
            <person name="Cooke P."/>
            <person name="Costello M."/>
            <person name="D'Aco K."/>
            <person name="Daza R."/>
            <person name="De Haan G."/>
            <person name="DeGray S."/>
            <person name="DeMaso C."/>
            <person name="Dhargay N."/>
            <person name="Dooley K."/>
            <person name="Dooley E."/>
            <person name="Doricent M."/>
            <person name="Dorje P."/>
            <person name="Dorjee K."/>
            <person name="Dupes A."/>
            <person name="Elong R."/>
            <person name="Falk J."/>
            <person name="Farina A."/>
            <person name="Faro S."/>
            <person name="Ferguson D."/>
            <person name="Fisher S."/>
            <person name="Foley C.D."/>
            <person name="Franke A."/>
            <person name="Friedrich D."/>
            <person name="Gadbois L."/>
            <person name="Gearin G."/>
            <person name="Gearin C.R."/>
            <person name="Giannoukos G."/>
            <person name="Goode T."/>
            <person name="Graham J."/>
            <person name="Grandbois E."/>
            <person name="Grewal S."/>
            <person name="Gyaltsen K."/>
            <person name="Hafez N."/>
            <person name="Hagos B."/>
            <person name="Hall J."/>
            <person name="Henson C."/>
            <person name="Hollinger A."/>
            <person name="Honan T."/>
            <person name="Huard M.D."/>
            <person name="Hughes L."/>
            <person name="Hurhula B."/>
            <person name="Husby M.E."/>
            <person name="Kamat A."/>
            <person name="Kanga B."/>
            <person name="Kashin S."/>
            <person name="Khazanovich D."/>
            <person name="Kisner P."/>
            <person name="Lance K."/>
            <person name="Lara M."/>
            <person name="Lee W."/>
            <person name="Lennon N."/>
            <person name="Letendre F."/>
            <person name="LeVine R."/>
            <person name="Lipovsky A."/>
            <person name="Liu X."/>
            <person name="Liu J."/>
            <person name="Liu S."/>
            <person name="Lokyitsang T."/>
            <person name="Lokyitsang Y."/>
            <person name="Lubonja R."/>
            <person name="Lui A."/>
            <person name="MacDonald P."/>
            <person name="Magnisalis V."/>
            <person name="Maru K."/>
            <person name="Matthews C."/>
            <person name="McCusker W."/>
            <person name="McDonough S."/>
            <person name="Mehta T."/>
            <person name="Meldrim J."/>
            <person name="Meneus L."/>
            <person name="Mihai O."/>
            <person name="Mihalev A."/>
            <person name="Mihova T."/>
            <person name="Mittelman R."/>
            <person name="Mlenga V."/>
            <person name="Montmayeur A."/>
            <person name="Mulrain L."/>
            <person name="Navidi A."/>
            <person name="Naylor J."/>
            <person name="Negash T."/>
            <person name="Nguyen T."/>
            <person name="Nguyen N."/>
            <person name="Nicol R."/>
            <person name="Norbu C."/>
            <person name="Norbu N."/>
            <person name="Novod N."/>
            <person name="O'Neill B."/>
            <person name="Osman S."/>
            <person name="Markiewicz E."/>
            <person name="Oyono O.L."/>
            <person name="Patti C."/>
            <person name="Phunkhang P."/>
            <person name="Pierre F."/>
            <person name="Priest M."/>
            <person name="Raghuraman S."/>
            <person name="Rege F."/>
            <person name="Reyes R."/>
            <person name="Rise C."/>
            <person name="Rogov P."/>
            <person name="Ross K."/>
            <person name="Ryan E."/>
            <person name="Settipalli S."/>
            <person name="Shea T."/>
            <person name="Sherpa N."/>
            <person name="Shi L."/>
            <person name="Shih D."/>
            <person name="Sparrow T."/>
            <person name="Spaulding J."/>
            <person name="Stalker J."/>
            <person name="Stange-Thomann N."/>
            <person name="Stavropoulos S."/>
            <person name="Stone C."/>
            <person name="Strader C."/>
            <person name="Tesfaye S."/>
            <person name="Thomson T."/>
            <person name="Thoulutsang Y."/>
            <person name="Thoulutsang D."/>
            <person name="Topham K."/>
            <person name="Topping I."/>
            <person name="Tsamla T."/>
            <person name="Vassiliev H."/>
            <person name="Vo A."/>
            <person name="Wangchuk T."/>
            <person name="Wangdi T."/>
            <person name="Weiand M."/>
            <person name="Wilkinson J."/>
            <person name="Wilson A."/>
            <person name="Yadav S."/>
            <person name="Young G."/>
            <person name="Yu Q."/>
            <person name="Zembek L."/>
            <person name="Zhong D."/>
            <person name="Zimmer A."/>
            <person name="Zwirko Z."/>
            <person name="Jaffe D.B."/>
            <person name="Alvarez P."/>
            <person name="Brockman W."/>
            <person name="Butler J."/>
            <person name="Chin C."/>
            <person name="Gnerre S."/>
            <person name="Grabherr M."/>
            <person name="Kleber M."/>
            <person name="Mauceli E."/>
            <person name="MacCallum I."/>
        </authorList>
    </citation>
    <scope>NUCLEOTIDE SEQUENCE [LARGE SCALE GENOMIC DNA]</scope>
    <source>
        <strain evidence="6 7">TSC#14021-0224.01</strain>
    </source>
</reference>
<evidence type="ECO:0000256" key="1">
    <source>
        <dbReference type="ARBA" id="ARBA00009995"/>
    </source>
</evidence>
<dbReference type="Gene3D" id="3.40.50.2000">
    <property type="entry name" value="Glycogen Phosphorylase B"/>
    <property type="match status" value="2"/>
</dbReference>
<dbReference type="InterPro" id="IPR050271">
    <property type="entry name" value="UDP-glycosyltransferase"/>
</dbReference>
<dbReference type="PANTHER" id="PTHR48043">
    <property type="entry name" value="EG:EG0003.4 PROTEIN-RELATED"/>
    <property type="match status" value="1"/>
</dbReference>
<protein>
    <submittedName>
        <fullName evidence="6">GG19225</fullName>
    </submittedName>
</protein>
<dbReference type="SUPFAM" id="SSF53756">
    <property type="entry name" value="UDP-Glycosyltransferase/glycogen phosphorylase"/>
    <property type="match status" value="1"/>
</dbReference>
<keyword evidence="4" id="KW-0812">Transmembrane</keyword>